<evidence type="ECO:0000259" key="8">
    <source>
        <dbReference type="Pfam" id="PF00892"/>
    </source>
</evidence>
<evidence type="ECO:0000313" key="9">
    <source>
        <dbReference type="EMBL" id="MPQ43894.1"/>
    </source>
</evidence>
<feature type="transmembrane region" description="Helical" evidence="7">
    <location>
        <begin position="68"/>
        <end position="93"/>
    </location>
</feature>
<feature type="domain" description="EamA" evidence="8">
    <location>
        <begin position="153"/>
        <end position="289"/>
    </location>
</feature>
<organism evidence="9 10">
    <name type="scientific">Clostridium tarantellae</name>
    <dbReference type="NCBI Taxonomy" id="39493"/>
    <lineage>
        <taxon>Bacteria</taxon>
        <taxon>Bacillati</taxon>
        <taxon>Bacillota</taxon>
        <taxon>Clostridia</taxon>
        <taxon>Eubacteriales</taxon>
        <taxon>Clostridiaceae</taxon>
        <taxon>Clostridium</taxon>
    </lineage>
</organism>
<dbReference type="GO" id="GO:0005886">
    <property type="term" value="C:plasma membrane"/>
    <property type="evidence" value="ECO:0007669"/>
    <property type="project" value="UniProtKB-SubCell"/>
</dbReference>
<dbReference type="InterPro" id="IPR050638">
    <property type="entry name" value="AA-Vitamin_Transporters"/>
</dbReference>
<reference evidence="9 10" key="1">
    <citation type="submission" date="2019-10" db="EMBL/GenBank/DDBJ databases">
        <title>The Genome Sequence of Clostridium tarantellae Isolated from Fish Brain.</title>
        <authorList>
            <person name="Bano L."/>
            <person name="Kiel M."/>
            <person name="Sales G."/>
            <person name="Doxey A.C."/>
            <person name="Mansfield M.J."/>
            <person name="Schiavone M."/>
            <person name="Rossetto O."/>
            <person name="Pirazzini M."/>
            <person name="Dobrindt U."/>
            <person name="Montecucco C."/>
        </authorList>
    </citation>
    <scope>NUCLEOTIDE SEQUENCE [LARGE SCALE GENOMIC DNA]</scope>
    <source>
        <strain evidence="9 10">DSM 3997</strain>
    </source>
</reference>
<dbReference type="PANTHER" id="PTHR32322:SF18">
    <property type="entry name" value="S-ADENOSYLMETHIONINE_S-ADENOSYLHOMOCYSTEINE TRANSPORTER"/>
    <property type="match status" value="1"/>
</dbReference>
<evidence type="ECO:0000313" key="10">
    <source>
        <dbReference type="Proteomes" id="UP000430345"/>
    </source>
</evidence>
<dbReference type="RefSeq" id="WP_152889872.1">
    <property type="nucleotide sequence ID" value="NZ_WHJC01000120.1"/>
</dbReference>
<feature type="transmembrane region" description="Helical" evidence="7">
    <location>
        <begin position="247"/>
        <end position="266"/>
    </location>
</feature>
<comment type="subcellular location">
    <subcellularLocation>
        <location evidence="1">Cell membrane</location>
        <topology evidence="1">Multi-pass membrane protein</topology>
    </subcellularLocation>
</comment>
<gene>
    <name evidence="9" type="ORF">GBZ86_08995</name>
</gene>
<evidence type="ECO:0000256" key="3">
    <source>
        <dbReference type="ARBA" id="ARBA00022475"/>
    </source>
</evidence>
<feature type="transmembrane region" description="Helical" evidence="7">
    <location>
        <begin position="7"/>
        <end position="29"/>
    </location>
</feature>
<evidence type="ECO:0000256" key="1">
    <source>
        <dbReference type="ARBA" id="ARBA00004651"/>
    </source>
</evidence>
<feature type="transmembrane region" description="Helical" evidence="7">
    <location>
        <begin position="35"/>
        <end position="56"/>
    </location>
</feature>
<dbReference type="AlphaFoldDB" id="A0A6I1MLL3"/>
<feature type="domain" description="EamA" evidence="8">
    <location>
        <begin position="5"/>
        <end position="139"/>
    </location>
</feature>
<evidence type="ECO:0000256" key="5">
    <source>
        <dbReference type="ARBA" id="ARBA00022989"/>
    </source>
</evidence>
<evidence type="ECO:0000256" key="2">
    <source>
        <dbReference type="ARBA" id="ARBA00007362"/>
    </source>
</evidence>
<dbReference type="InterPro" id="IPR000620">
    <property type="entry name" value="EamA_dom"/>
</dbReference>
<proteinExistence type="inferred from homology"/>
<name>A0A6I1MLL3_9CLOT</name>
<evidence type="ECO:0000256" key="4">
    <source>
        <dbReference type="ARBA" id="ARBA00022692"/>
    </source>
</evidence>
<dbReference type="OrthoDB" id="9808556at2"/>
<keyword evidence="3" id="KW-1003">Cell membrane</keyword>
<dbReference type="EMBL" id="WHJC01000120">
    <property type="protein sequence ID" value="MPQ43894.1"/>
    <property type="molecule type" value="Genomic_DNA"/>
</dbReference>
<dbReference type="Gene3D" id="1.10.3730.20">
    <property type="match status" value="1"/>
</dbReference>
<sequence>MNKSKGILLTILSAIIFGFAFTLSPITYGDGGSNAVTLTFLRSFICIPILFIVLKIKKIPIKITKKELFNFFILGFIGAAVTTVTLNTSFAYIDVGIASTLHFVYPIFVTLGCVIFFKERLGKKKLIALIIATLGICCFFGTSGETTSANLPLGISLAIFSGATYAFYIIFMDKSGLKDLNPFKASFYIAIVVSAIVGIYGIFTKELTIFNLTAKSWGLTILIAILCSFVAVSLLQVGIKHIGASTASILSTFEPITGVICGTLILGENFNLLKLIACALIFLGVGILVSANNKNEDELKSKEIIGIN</sequence>
<dbReference type="Proteomes" id="UP000430345">
    <property type="component" value="Unassembled WGS sequence"/>
</dbReference>
<accession>A0A6I1MLL3</accession>
<protein>
    <submittedName>
        <fullName evidence="9">EamA family transporter</fullName>
    </submittedName>
</protein>
<feature type="transmembrane region" description="Helical" evidence="7">
    <location>
        <begin position="126"/>
        <end position="143"/>
    </location>
</feature>
<feature type="transmembrane region" description="Helical" evidence="7">
    <location>
        <begin position="272"/>
        <end position="291"/>
    </location>
</feature>
<comment type="similarity">
    <text evidence="2">Belongs to the EamA transporter family.</text>
</comment>
<dbReference type="InterPro" id="IPR037185">
    <property type="entry name" value="EmrE-like"/>
</dbReference>
<keyword evidence="10" id="KW-1185">Reference proteome</keyword>
<comment type="caution">
    <text evidence="9">The sequence shown here is derived from an EMBL/GenBank/DDBJ whole genome shotgun (WGS) entry which is preliminary data.</text>
</comment>
<feature type="transmembrane region" description="Helical" evidence="7">
    <location>
        <begin position="149"/>
        <end position="171"/>
    </location>
</feature>
<feature type="transmembrane region" description="Helical" evidence="7">
    <location>
        <begin position="183"/>
        <end position="203"/>
    </location>
</feature>
<dbReference type="SUPFAM" id="SSF103481">
    <property type="entry name" value="Multidrug resistance efflux transporter EmrE"/>
    <property type="match status" value="2"/>
</dbReference>
<keyword evidence="5 7" id="KW-1133">Transmembrane helix</keyword>
<keyword evidence="4 7" id="KW-0812">Transmembrane</keyword>
<evidence type="ECO:0000256" key="7">
    <source>
        <dbReference type="SAM" id="Phobius"/>
    </source>
</evidence>
<feature type="transmembrane region" description="Helical" evidence="7">
    <location>
        <begin position="215"/>
        <end position="235"/>
    </location>
</feature>
<keyword evidence="6 7" id="KW-0472">Membrane</keyword>
<feature type="transmembrane region" description="Helical" evidence="7">
    <location>
        <begin position="99"/>
        <end position="117"/>
    </location>
</feature>
<dbReference type="Pfam" id="PF00892">
    <property type="entry name" value="EamA"/>
    <property type="match status" value="2"/>
</dbReference>
<dbReference type="PANTHER" id="PTHR32322">
    <property type="entry name" value="INNER MEMBRANE TRANSPORTER"/>
    <property type="match status" value="1"/>
</dbReference>
<evidence type="ECO:0000256" key="6">
    <source>
        <dbReference type="ARBA" id="ARBA00023136"/>
    </source>
</evidence>